<evidence type="ECO:0000313" key="2">
    <source>
        <dbReference type="Proteomes" id="UP000542342"/>
    </source>
</evidence>
<dbReference type="Proteomes" id="UP000542342">
    <property type="component" value="Unassembled WGS sequence"/>
</dbReference>
<dbReference type="AlphaFoldDB" id="A0A7V8VG06"/>
<evidence type="ECO:0000313" key="1">
    <source>
        <dbReference type="EMBL" id="MBA2227360.1"/>
    </source>
</evidence>
<reference evidence="1 2" key="1">
    <citation type="submission" date="2020-07" db="EMBL/GenBank/DDBJ databases">
        <title>Thermogemmata thermophila gen. nov., sp. nov., a novel moderate thermophilic planctomycete from a Kamchatka hot spring.</title>
        <authorList>
            <person name="Elcheninov A.G."/>
            <person name="Podosokorskaya O.A."/>
            <person name="Kovaleva O.L."/>
            <person name="Novikov A."/>
            <person name="Bonch-Osmolovskaya E.A."/>
            <person name="Toshchakov S.V."/>
            <person name="Kublanov I.V."/>
        </authorList>
    </citation>
    <scope>NUCLEOTIDE SEQUENCE [LARGE SCALE GENOMIC DNA]</scope>
    <source>
        <strain evidence="1 2">2918</strain>
    </source>
</reference>
<comment type="caution">
    <text evidence="1">The sequence shown here is derived from an EMBL/GenBank/DDBJ whole genome shotgun (WGS) entry which is preliminary data.</text>
</comment>
<proteinExistence type="predicted"/>
<name>A0A7V8VG06_9BACT</name>
<accession>A0A7V8VG06</accession>
<sequence>MDTSTASRRFHCTVQAASKKRLRQEGHTLVRRFSPSEGSKPRPGLSLLLVKGCQTRGRRLS</sequence>
<keyword evidence="2" id="KW-1185">Reference proteome</keyword>
<gene>
    <name evidence="1" type="ORF">H0921_14460</name>
</gene>
<protein>
    <submittedName>
        <fullName evidence="1">Uncharacterized protein</fullName>
    </submittedName>
</protein>
<dbReference type="EMBL" id="JACEFB010000013">
    <property type="protein sequence ID" value="MBA2227360.1"/>
    <property type="molecule type" value="Genomic_DNA"/>
</dbReference>
<organism evidence="1 2">
    <name type="scientific">Thermogemmata fonticola</name>
    <dbReference type="NCBI Taxonomy" id="2755323"/>
    <lineage>
        <taxon>Bacteria</taxon>
        <taxon>Pseudomonadati</taxon>
        <taxon>Planctomycetota</taxon>
        <taxon>Planctomycetia</taxon>
        <taxon>Gemmatales</taxon>
        <taxon>Gemmataceae</taxon>
        <taxon>Thermogemmata</taxon>
    </lineage>
</organism>